<dbReference type="PANTHER" id="PTHR36117">
    <property type="entry name" value="4-HYDROXYPHENYLACETATE 3-MONOOXYGENASE-RELATED"/>
    <property type="match status" value="1"/>
</dbReference>
<dbReference type="SUPFAM" id="SSF56645">
    <property type="entry name" value="Acyl-CoA dehydrogenase NM domain-like"/>
    <property type="match status" value="1"/>
</dbReference>
<dbReference type="GO" id="GO:0050660">
    <property type="term" value="F:flavin adenine dinucleotide binding"/>
    <property type="evidence" value="ECO:0007669"/>
    <property type="project" value="InterPro"/>
</dbReference>
<dbReference type="PANTHER" id="PTHR36117:SF3">
    <property type="entry name" value="4-HYDROXYPHENYLACETATE 3-MONOOXYGENASE-RELATED"/>
    <property type="match status" value="1"/>
</dbReference>
<evidence type="ECO:0000313" key="7">
    <source>
        <dbReference type="EMBL" id="SFF97966.1"/>
    </source>
</evidence>
<evidence type="ECO:0000256" key="3">
    <source>
        <dbReference type="ARBA" id="ARBA00023002"/>
    </source>
</evidence>
<evidence type="ECO:0000259" key="6">
    <source>
        <dbReference type="Pfam" id="PF11794"/>
    </source>
</evidence>
<dbReference type="InterPro" id="IPR004925">
    <property type="entry name" value="HpaB/PvcC/4-BUDH"/>
</dbReference>
<protein>
    <submittedName>
        <fullName evidence="7">4-hydroxyphenylacetate 3-monooxygenase</fullName>
    </submittedName>
</protein>
<dbReference type="Proteomes" id="UP000198752">
    <property type="component" value="Unassembled WGS sequence"/>
</dbReference>
<keyword evidence="7" id="KW-0503">Monooxygenase</keyword>
<dbReference type="InterPro" id="IPR046373">
    <property type="entry name" value="Acyl-CoA_Oxase/DH_mid-dom_sf"/>
</dbReference>
<dbReference type="OrthoDB" id="9785230at2"/>
<accession>A0A1I2N8Y3</accession>
<dbReference type="GO" id="GO:0016712">
    <property type="term" value="F:oxidoreductase activity, acting on paired donors, with incorporation or reduction of molecular oxygen, reduced flavin or flavoprotein as one donor, and incorporation of one atom of oxygen"/>
    <property type="evidence" value="ECO:0007669"/>
    <property type="project" value="InterPro"/>
</dbReference>
<keyword evidence="3" id="KW-0560">Oxidoreductase</keyword>
<dbReference type="InterPro" id="IPR024674">
    <property type="entry name" value="HpaB/PvcC/4-BUDH_N"/>
</dbReference>
<dbReference type="Pfam" id="PF03241">
    <property type="entry name" value="HpaB"/>
    <property type="match status" value="1"/>
</dbReference>
<evidence type="ECO:0000256" key="4">
    <source>
        <dbReference type="PIRSR" id="PIRSR000331-2"/>
    </source>
</evidence>
<dbReference type="EMBL" id="FOOY01000003">
    <property type="protein sequence ID" value="SFF97966.1"/>
    <property type="molecule type" value="Genomic_DNA"/>
</dbReference>
<feature type="domain" description="HpaB/PvcC/4-BUDH C-terminal" evidence="5">
    <location>
        <begin position="278"/>
        <end position="475"/>
    </location>
</feature>
<dbReference type="InterPro" id="IPR036250">
    <property type="entry name" value="AcylCo_DH-like_C"/>
</dbReference>
<dbReference type="SUPFAM" id="SSF47203">
    <property type="entry name" value="Acyl-CoA dehydrogenase C-terminal domain-like"/>
    <property type="match status" value="1"/>
</dbReference>
<evidence type="ECO:0000256" key="1">
    <source>
        <dbReference type="ARBA" id="ARBA00022630"/>
    </source>
</evidence>
<dbReference type="InterPro" id="IPR024719">
    <property type="entry name" value="HpaB/PvcC/4-BUDH_C"/>
</dbReference>
<evidence type="ECO:0000313" key="8">
    <source>
        <dbReference type="Proteomes" id="UP000198752"/>
    </source>
</evidence>
<feature type="binding site" evidence="4">
    <location>
        <position position="191"/>
    </location>
    <ligand>
        <name>FAD</name>
        <dbReference type="ChEBI" id="CHEBI:57692"/>
    </ligand>
</feature>
<dbReference type="PIRSF" id="PIRSF000331">
    <property type="entry name" value="HpaA_HpaB"/>
    <property type="match status" value="1"/>
</dbReference>
<dbReference type="RefSeq" id="WP_093669257.1">
    <property type="nucleotide sequence ID" value="NZ_FOOY01000003.1"/>
</dbReference>
<evidence type="ECO:0000256" key="2">
    <source>
        <dbReference type="ARBA" id="ARBA00022827"/>
    </source>
</evidence>
<reference evidence="8" key="1">
    <citation type="submission" date="2016-10" db="EMBL/GenBank/DDBJ databases">
        <authorList>
            <person name="Varghese N."/>
            <person name="Submissions S."/>
        </authorList>
    </citation>
    <scope>NUCLEOTIDE SEQUENCE [LARGE SCALE GENOMIC DNA]</scope>
    <source>
        <strain evidence="8">ATCC 700379</strain>
    </source>
</reference>
<dbReference type="Gene3D" id="1.10.3140.10">
    <property type="entry name" value="4-hydroxybutyryl-coa dehydratase, domain 1"/>
    <property type="match status" value="1"/>
</dbReference>
<proteinExistence type="predicted"/>
<evidence type="ECO:0000259" key="5">
    <source>
        <dbReference type="Pfam" id="PF03241"/>
    </source>
</evidence>
<dbReference type="NCBIfam" id="TIGR02309">
    <property type="entry name" value="HpaB-1"/>
    <property type="match status" value="1"/>
</dbReference>
<dbReference type="Gene3D" id="1.20.140.10">
    <property type="entry name" value="Butyryl-CoA Dehydrogenase, subunit A, domain 3"/>
    <property type="match status" value="1"/>
</dbReference>
<keyword evidence="2 4" id="KW-0274">FAD</keyword>
<dbReference type="GO" id="GO:0010124">
    <property type="term" value="P:phenylacetate catabolic process"/>
    <property type="evidence" value="ECO:0007669"/>
    <property type="project" value="InterPro"/>
</dbReference>
<dbReference type="InterPro" id="IPR009100">
    <property type="entry name" value="AcylCoA_DH/oxidase_NM_dom_sf"/>
</dbReference>
<organism evidence="7 8">
    <name type="scientific">Sporolactobacillus nakayamae</name>
    <dbReference type="NCBI Taxonomy" id="269670"/>
    <lineage>
        <taxon>Bacteria</taxon>
        <taxon>Bacillati</taxon>
        <taxon>Bacillota</taxon>
        <taxon>Bacilli</taxon>
        <taxon>Bacillales</taxon>
        <taxon>Sporolactobacillaceae</taxon>
        <taxon>Sporolactobacillus</taxon>
    </lineage>
</organism>
<feature type="binding site" evidence="4">
    <location>
        <begin position="154"/>
        <end position="157"/>
    </location>
    <ligand>
        <name>FAD</name>
        <dbReference type="ChEBI" id="CHEBI:57692"/>
    </ligand>
</feature>
<dbReference type="Pfam" id="PF11794">
    <property type="entry name" value="HpaB_N"/>
    <property type="match status" value="1"/>
</dbReference>
<gene>
    <name evidence="7" type="ORF">SAMN02982927_00248</name>
</gene>
<dbReference type="STRING" id="269670.SAMN02982927_00248"/>
<feature type="binding site" evidence="4">
    <location>
        <begin position="450"/>
        <end position="453"/>
    </location>
    <ligand>
        <name>FAD</name>
        <dbReference type="ChEBI" id="CHEBI:57692"/>
    </ligand>
</feature>
<feature type="domain" description="HpaB/PvcC/4-BUDH N-terminal" evidence="6">
    <location>
        <begin position="6"/>
        <end position="270"/>
    </location>
</feature>
<keyword evidence="1" id="KW-0285">Flavoprotein</keyword>
<dbReference type="AlphaFoldDB" id="A0A1I2N8Y3"/>
<name>A0A1I2N8Y3_9BACL</name>
<dbReference type="Gene3D" id="2.40.110.10">
    <property type="entry name" value="Butyryl-CoA Dehydrogenase, subunit A, domain 2"/>
    <property type="match status" value="1"/>
</dbReference>
<keyword evidence="8" id="KW-1185">Reference proteome</keyword>
<dbReference type="GO" id="GO:0016627">
    <property type="term" value="F:oxidoreductase activity, acting on the CH-CH group of donors"/>
    <property type="evidence" value="ECO:0007669"/>
    <property type="project" value="InterPro"/>
</dbReference>
<dbReference type="InterPro" id="IPR012687">
    <property type="entry name" value="HpaB_Deino-type"/>
</dbReference>
<sequence length="480" mass="54544">MGCIDGKTYLERIDRLRNNVWINGAKISGNLSEHPAFKNVMKSQAKLYDMQHEKSFRNILTFKSPSTGERVGTAYLEPKKIKDLVKQRKAFQIWARETAGMMGRSPDYMNTVVMTFAACADLFGDKQGSDNMRAFYLNCREHDLSLTHTFIQPQVNRSSLYFENASDAVAARVIDENKDGLVIHGARLLATQGGMTDELLVFPTGAFHFDEAYAYAFSIPSNTPGLKFICRESFAAGESHYDHPLSSRFDEVDSIVLFDHVTVPWDRVFLHGNTDIASRLYTDSGFMPLQVHQVTSRNIVKTEFILGVLQSLVDAINIAEYQHVQEKIAEVIVALETLKALLTASEVHASIDTWGTMVPDRKPLLAAMNVYPKIYPRFVEIVQLIGASGLVTIPTERDFQSEIGDVLRNYLQSADRNGYEKVKLFRLAWDLAMSSFAGRQTLYERFFFGDPVRLASNLYRDYDRSEFVKWVNEFLNREEL</sequence>